<dbReference type="AlphaFoldDB" id="A0A4Y2IY08"/>
<keyword evidence="2" id="KW-1185">Reference proteome</keyword>
<protein>
    <submittedName>
        <fullName evidence="1">Uncharacterized protein</fullName>
    </submittedName>
</protein>
<comment type="caution">
    <text evidence="1">The sequence shown here is derived from an EMBL/GenBank/DDBJ whole genome shotgun (WGS) entry which is preliminary data.</text>
</comment>
<reference evidence="1 2" key="1">
    <citation type="journal article" date="2019" name="Sci. Rep.">
        <title>Orb-weaving spider Araneus ventricosus genome elucidates the spidroin gene catalogue.</title>
        <authorList>
            <person name="Kono N."/>
            <person name="Nakamura H."/>
            <person name="Ohtoshi R."/>
            <person name="Moran D.A.P."/>
            <person name="Shinohara A."/>
            <person name="Yoshida Y."/>
            <person name="Fujiwara M."/>
            <person name="Mori M."/>
            <person name="Tomita M."/>
            <person name="Arakawa K."/>
        </authorList>
    </citation>
    <scope>NUCLEOTIDE SEQUENCE [LARGE SCALE GENOMIC DNA]</scope>
</reference>
<name>A0A4Y2IY08_ARAVE</name>
<sequence>MVYLTETNVLLHGCIRKDLSTDAYKINKHRLICITTRLSMDPPQYRCSGGLHPHQEPFSKRMCCMLWTENRVPVTGACRCNRIISNKFMACSAQAEFTSVKSSRSPITAVGRS</sequence>
<organism evidence="1 2">
    <name type="scientific">Araneus ventricosus</name>
    <name type="common">Orbweaver spider</name>
    <name type="synonym">Epeira ventricosa</name>
    <dbReference type="NCBI Taxonomy" id="182803"/>
    <lineage>
        <taxon>Eukaryota</taxon>
        <taxon>Metazoa</taxon>
        <taxon>Ecdysozoa</taxon>
        <taxon>Arthropoda</taxon>
        <taxon>Chelicerata</taxon>
        <taxon>Arachnida</taxon>
        <taxon>Araneae</taxon>
        <taxon>Araneomorphae</taxon>
        <taxon>Entelegynae</taxon>
        <taxon>Araneoidea</taxon>
        <taxon>Araneidae</taxon>
        <taxon>Araneus</taxon>
    </lineage>
</organism>
<gene>
    <name evidence="1" type="ORF">AVEN_197101_1</name>
</gene>
<accession>A0A4Y2IY08</accession>
<proteinExistence type="predicted"/>
<dbReference type="EMBL" id="BGPR01003036">
    <property type="protein sequence ID" value="GBM82821.1"/>
    <property type="molecule type" value="Genomic_DNA"/>
</dbReference>
<evidence type="ECO:0000313" key="1">
    <source>
        <dbReference type="EMBL" id="GBM82821.1"/>
    </source>
</evidence>
<evidence type="ECO:0000313" key="2">
    <source>
        <dbReference type="Proteomes" id="UP000499080"/>
    </source>
</evidence>
<dbReference type="Proteomes" id="UP000499080">
    <property type="component" value="Unassembled WGS sequence"/>
</dbReference>